<dbReference type="RefSeq" id="WP_273118895.1">
    <property type="nucleotide sequence ID" value="NZ_CP053675.1"/>
</dbReference>
<dbReference type="PANTHER" id="PTHR35579:SF6">
    <property type="entry name" value="DUF324 DOMAIN-CONTAINING PROTEIN"/>
    <property type="match status" value="1"/>
</dbReference>
<organism evidence="3 4">
    <name type="scientific">Ferrovum myxofaciens</name>
    <dbReference type="NCBI Taxonomy" id="416213"/>
    <lineage>
        <taxon>Bacteria</taxon>
        <taxon>Pseudomonadati</taxon>
        <taxon>Pseudomonadota</taxon>
        <taxon>Betaproteobacteria</taxon>
        <taxon>Ferrovales</taxon>
        <taxon>Ferrovaceae</taxon>
        <taxon>Ferrovum</taxon>
    </lineage>
</organism>
<dbReference type="PANTHER" id="PTHR35579">
    <property type="entry name" value="CRISPR SYSTEM CMS ENDORIBONUCLEASE CSM3"/>
    <property type="match status" value="1"/>
</dbReference>
<accession>A0A9E6MUY7</accession>
<reference evidence="3" key="1">
    <citation type="submission" date="2021-02" db="EMBL/GenBank/DDBJ databases">
        <title>Comparative genomics of Ferrovum myxofaciens strains, predominant extremophile bacteria forming large biofilm stalactites in acid mine ecosystems.</title>
        <authorList>
            <person name="Burkartova K."/>
            <person name="Ridl J."/>
            <person name="Pajer P."/>
            <person name="Falteisek L."/>
        </authorList>
    </citation>
    <scope>NUCLEOTIDE SEQUENCE</scope>
    <source>
        <strain evidence="3">MI1III</strain>
    </source>
</reference>
<dbReference type="EMBL" id="CP071137">
    <property type="protein sequence ID" value="QWY76780.1"/>
    <property type="molecule type" value="Genomic_DNA"/>
</dbReference>
<dbReference type="InterPro" id="IPR052216">
    <property type="entry name" value="CRISPR_Csm3_endoribonuclease"/>
</dbReference>
<dbReference type="Proteomes" id="UP000683551">
    <property type="component" value="Chromosome"/>
</dbReference>
<dbReference type="Pfam" id="PF03787">
    <property type="entry name" value="RAMPs"/>
    <property type="match status" value="2"/>
</dbReference>
<evidence type="ECO:0000313" key="3">
    <source>
        <dbReference type="EMBL" id="QWY76780.1"/>
    </source>
</evidence>
<dbReference type="CDD" id="cd09726">
    <property type="entry name" value="RAMP_I_III"/>
    <property type="match status" value="2"/>
</dbReference>
<feature type="domain" description="CRISPR type III-associated protein" evidence="2">
    <location>
        <begin position="303"/>
        <end position="466"/>
    </location>
</feature>
<dbReference type="InterPro" id="IPR005537">
    <property type="entry name" value="RAMP_III_fam"/>
</dbReference>
<dbReference type="GeneID" id="301710091"/>
<name>A0A9E6MUY7_9PROT</name>
<keyword evidence="1" id="KW-0051">Antiviral defense</keyword>
<evidence type="ECO:0000259" key="2">
    <source>
        <dbReference type="Pfam" id="PF03787"/>
    </source>
</evidence>
<dbReference type="AlphaFoldDB" id="A0A9E6MUY7"/>
<evidence type="ECO:0000256" key="1">
    <source>
        <dbReference type="ARBA" id="ARBA00023118"/>
    </source>
</evidence>
<evidence type="ECO:0000313" key="4">
    <source>
        <dbReference type="Proteomes" id="UP000683551"/>
    </source>
</evidence>
<sequence>MTQEFPILYLARVLIEAHTPLSIGTGNADGVFDTTLVRDANDLPAIPATSLAGVLRGLYTQTFGQNSTHSLFGHSSASGSDNPVAAFSSRVTISWGALLDSHGRAADGIIFETERINSDPIYSSVQRQKDLPVHRNRVRLNHRGTAMDTGKFDLSILPAGHRFAFELRLWAKVEESKQEWDQLLSLLTHPGFRLGRSTRGGLGAMHCVTQYTGRYDLRMPAQVHALGLLGSDPSHTRGLTLTPIQKNMAANVTWLEGTLSLSAVGLWRIGQGDLALGNPLKEPDLLPVTEERVQWVNGQGEVKPQRDILIPATSLKGVLSHRMSYHARRHAGQWNGPQSHETPAPEVCALFGELKDEPEARGWAGCLYLDDAYMNPNHEKNTRLMHNSIDRFTGGVQQHRLFDEQNLYLGQFTVRLILDLARLQKVAAHRQISLHNLQKAFKDTLTDLCEGRLALGARSTSGNGFLQGTFEGSLANPWLIDFSHGSQKSITTEAA</sequence>
<proteinExistence type="predicted"/>
<dbReference type="GO" id="GO:0051607">
    <property type="term" value="P:defense response to virus"/>
    <property type="evidence" value="ECO:0007669"/>
    <property type="project" value="UniProtKB-KW"/>
</dbReference>
<feature type="domain" description="CRISPR type III-associated protein" evidence="2">
    <location>
        <begin position="15"/>
        <end position="205"/>
    </location>
</feature>
<gene>
    <name evidence="3" type="ORF">JZL65_09750</name>
</gene>
<protein>
    <recommendedName>
        <fullName evidence="2">CRISPR type III-associated protein domain-containing protein</fullName>
    </recommendedName>
</protein>